<keyword evidence="3" id="KW-1185">Reference proteome</keyword>
<dbReference type="AlphaFoldDB" id="A0A5J9UJH6"/>
<organism evidence="2 3">
    <name type="scientific">Eragrostis curvula</name>
    <name type="common">weeping love grass</name>
    <dbReference type="NCBI Taxonomy" id="38414"/>
    <lineage>
        <taxon>Eukaryota</taxon>
        <taxon>Viridiplantae</taxon>
        <taxon>Streptophyta</taxon>
        <taxon>Embryophyta</taxon>
        <taxon>Tracheophyta</taxon>
        <taxon>Spermatophyta</taxon>
        <taxon>Magnoliopsida</taxon>
        <taxon>Liliopsida</taxon>
        <taxon>Poales</taxon>
        <taxon>Poaceae</taxon>
        <taxon>PACMAD clade</taxon>
        <taxon>Chloridoideae</taxon>
        <taxon>Eragrostideae</taxon>
        <taxon>Eragrostidinae</taxon>
        <taxon>Eragrostis</taxon>
    </lineage>
</organism>
<name>A0A5J9UJH6_9POAL</name>
<evidence type="ECO:0000256" key="1">
    <source>
        <dbReference type="SAM" id="MobiDB-lite"/>
    </source>
</evidence>
<proteinExistence type="predicted"/>
<dbReference type="Proteomes" id="UP000324897">
    <property type="component" value="Chromosome 2"/>
</dbReference>
<protein>
    <submittedName>
        <fullName evidence="2">Uncharacterized protein</fullName>
    </submittedName>
</protein>
<reference evidence="2 3" key="1">
    <citation type="journal article" date="2019" name="Sci. Rep.">
        <title>A high-quality genome of Eragrostis curvula grass provides insights into Poaceae evolution and supports new strategies to enhance forage quality.</title>
        <authorList>
            <person name="Carballo J."/>
            <person name="Santos B.A.C.M."/>
            <person name="Zappacosta D."/>
            <person name="Garbus I."/>
            <person name="Selva J.P."/>
            <person name="Gallo C.A."/>
            <person name="Diaz A."/>
            <person name="Albertini E."/>
            <person name="Caccamo M."/>
            <person name="Echenique V."/>
        </authorList>
    </citation>
    <scope>NUCLEOTIDE SEQUENCE [LARGE SCALE GENOMIC DNA]</scope>
    <source>
        <strain evidence="3">cv. Victoria</strain>
        <tissue evidence="2">Leaf</tissue>
    </source>
</reference>
<accession>A0A5J9UJH6</accession>
<gene>
    <name evidence="2" type="ORF">EJB05_26095</name>
</gene>
<feature type="compositionally biased region" description="Basic and acidic residues" evidence="1">
    <location>
        <begin position="1"/>
        <end position="14"/>
    </location>
</feature>
<comment type="caution">
    <text evidence="2">The sequence shown here is derived from an EMBL/GenBank/DDBJ whole genome shotgun (WGS) entry which is preliminary data.</text>
</comment>
<evidence type="ECO:0000313" key="2">
    <source>
        <dbReference type="EMBL" id="TVU23716.1"/>
    </source>
</evidence>
<feature type="non-terminal residue" evidence="2">
    <location>
        <position position="1"/>
    </location>
</feature>
<dbReference type="EMBL" id="RWGY01000013">
    <property type="protein sequence ID" value="TVU23716.1"/>
    <property type="molecule type" value="Genomic_DNA"/>
</dbReference>
<sequence>MHQDAVDSMEEVRNVKQARQQQVASGDGVQMPRPELEEALKCPRCDSNNMKCMASWVTTMVWHRSVVAVQLQLHSMEGNISGQGHNMGITTMLEVQRDQMGWSRLVHIKTGTVC</sequence>
<feature type="region of interest" description="Disordered" evidence="1">
    <location>
        <begin position="1"/>
        <end position="32"/>
    </location>
</feature>
<dbReference type="Gramene" id="TVU23716">
    <property type="protein sequence ID" value="TVU23716"/>
    <property type="gene ID" value="EJB05_26095"/>
</dbReference>
<evidence type="ECO:0000313" key="3">
    <source>
        <dbReference type="Proteomes" id="UP000324897"/>
    </source>
</evidence>